<feature type="transmembrane region" description="Helical" evidence="1">
    <location>
        <begin position="137"/>
        <end position="155"/>
    </location>
</feature>
<feature type="transmembrane region" description="Helical" evidence="1">
    <location>
        <begin position="47"/>
        <end position="66"/>
    </location>
</feature>
<feature type="transmembrane region" description="Helical" evidence="1">
    <location>
        <begin position="280"/>
        <end position="300"/>
    </location>
</feature>
<keyword evidence="3" id="KW-1185">Reference proteome</keyword>
<keyword evidence="1" id="KW-1133">Transmembrane helix</keyword>
<feature type="transmembrane region" description="Helical" evidence="1">
    <location>
        <begin position="247"/>
        <end position="268"/>
    </location>
</feature>
<dbReference type="AlphaFoldDB" id="T1JU70"/>
<feature type="transmembrane region" description="Helical" evidence="1">
    <location>
        <begin position="78"/>
        <end position="104"/>
    </location>
</feature>
<dbReference type="EMBL" id="CAEY01000439">
    <property type="status" value="NOT_ANNOTATED_CDS"/>
    <property type="molecule type" value="Genomic_DNA"/>
</dbReference>
<reference evidence="2" key="2">
    <citation type="submission" date="2015-06" db="UniProtKB">
        <authorList>
            <consortium name="EnsemblMetazoa"/>
        </authorList>
    </citation>
    <scope>IDENTIFICATION</scope>
</reference>
<evidence type="ECO:0008006" key="4">
    <source>
        <dbReference type="Google" id="ProtNLM"/>
    </source>
</evidence>
<proteinExistence type="predicted"/>
<dbReference type="HOGENOM" id="CLU_066525_0_0_1"/>
<name>T1JU70_TETUR</name>
<sequence length="376" mass="44082">MRDAFDDQTLKVTVEMTFPTALNEPDQVILDGYIVPSKYLLRQITKILLLLTIAYSSAFRIAYMYIYLLRNCKLTTKLMIIDCAHATIVAINVLLTVLMLLFAFDWNHFRKFISHIKSLSLETDRLTVRTIKQNRRITQALLIVTFIIYMIIFYTQQKAISIDTVNPFVFNLLCFHEMLIRFVFLFFLNMICNICFWLKAAFNHINSQISDLHDTSDQSFGHLFCKIRDLRQKYSYAVRSTQSAEKLFRWFITLYYIEYFTYNIVNIVMSLGPKMNIDSIWLLFISIATLYFIILTYYLVSVNNLSREGLEDLYELSFKLNTAQSCHENDIFIARMALSDVGFTFANLFTINNNFITSVFTLSFTIIITLASFIYQ</sequence>
<keyword evidence="1" id="KW-0472">Membrane</keyword>
<dbReference type="Proteomes" id="UP000015104">
    <property type="component" value="Unassembled WGS sequence"/>
</dbReference>
<keyword evidence="1" id="KW-0812">Transmembrane</keyword>
<evidence type="ECO:0000256" key="1">
    <source>
        <dbReference type="SAM" id="Phobius"/>
    </source>
</evidence>
<reference evidence="3" key="1">
    <citation type="submission" date="2011-08" db="EMBL/GenBank/DDBJ databases">
        <authorList>
            <person name="Rombauts S."/>
        </authorList>
    </citation>
    <scope>NUCLEOTIDE SEQUENCE</scope>
    <source>
        <strain evidence="3">London</strain>
    </source>
</reference>
<evidence type="ECO:0000313" key="2">
    <source>
        <dbReference type="EnsemblMetazoa" id="tetur01g16734.1"/>
    </source>
</evidence>
<accession>T1JU70</accession>
<feature type="transmembrane region" description="Helical" evidence="1">
    <location>
        <begin position="355"/>
        <end position="375"/>
    </location>
</feature>
<feature type="transmembrane region" description="Helical" evidence="1">
    <location>
        <begin position="178"/>
        <end position="198"/>
    </location>
</feature>
<dbReference type="EnsemblMetazoa" id="tetur01g16734.1">
    <property type="protein sequence ID" value="tetur01g16734.1"/>
    <property type="gene ID" value="tetur01g16734"/>
</dbReference>
<protein>
    <recommendedName>
        <fullName evidence="4">Gustatory receptor</fullName>
    </recommendedName>
</protein>
<evidence type="ECO:0000313" key="3">
    <source>
        <dbReference type="Proteomes" id="UP000015104"/>
    </source>
</evidence>
<organism evidence="2 3">
    <name type="scientific">Tetranychus urticae</name>
    <name type="common">Two-spotted spider mite</name>
    <dbReference type="NCBI Taxonomy" id="32264"/>
    <lineage>
        <taxon>Eukaryota</taxon>
        <taxon>Metazoa</taxon>
        <taxon>Ecdysozoa</taxon>
        <taxon>Arthropoda</taxon>
        <taxon>Chelicerata</taxon>
        <taxon>Arachnida</taxon>
        <taxon>Acari</taxon>
        <taxon>Acariformes</taxon>
        <taxon>Trombidiformes</taxon>
        <taxon>Prostigmata</taxon>
        <taxon>Eleutherengona</taxon>
        <taxon>Raphignathae</taxon>
        <taxon>Tetranychoidea</taxon>
        <taxon>Tetranychidae</taxon>
        <taxon>Tetranychus</taxon>
    </lineage>
</organism>